<dbReference type="CDD" id="cd01948">
    <property type="entry name" value="EAL"/>
    <property type="match status" value="1"/>
</dbReference>
<dbReference type="InterPro" id="IPR029787">
    <property type="entry name" value="Nucleotide_cyclase"/>
</dbReference>
<dbReference type="Pfam" id="PF13185">
    <property type="entry name" value="GAF_2"/>
    <property type="match status" value="2"/>
</dbReference>
<feature type="compositionally biased region" description="Polar residues" evidence="2">
    <location>
        <begin position="863"/>
        <end position="884"/>
    </location>
</feature>
<evidence type="ECO:0000256" key="2">
    <source>
        <dbReference type="SAM" id="MobiDB-lite"/>
    </source>
</evidence>
<dbReference type="Gene3D" id="3.30.450.40">
    <property type="match status" value="2"/>
</dbReference>
<dbReference type="Pfam" id="PF00563">
    <property type="entry name" value="EAL"/>
    <property type="match status" value="1"/>
</dbReference>
<dbReference type="PANTHER" id="PTHR44757">
    <property type="entry name" value="DIGUANYLATE CYCLASE DGCP"/>
    <property type="match status" value="1"/>
</dbReference>
<feature type="domain" description="GGDEF" evidence="4">
    <location>
        <begin position="482"/>
        <end position="616"/>
    </location>
</feature>
<reference evidence="6" key="1">
    <citation type="journal article" date="2019" name="Int. J. Syst. Evol. Microbiol.">
        <title>The Global Catalogue of Microorganisms (GCM) 10K type strain sequencing project: providing services to taxonomists for standard genome sequencing and annotation.</title>
        <authorList>
            <consortium name="The Broad Institute Genomics Platform"/>
            <consortium name="The Broad Institute Genome Sequencing Center for Infectious Disease"/>
            <person name="Wu L."/>
            <person name="Ma J."/>
        </authorList>
    </citation>
    <scope>NUCLEOTIDE SEQUENCE [LARGE SCALE GENOMIC DNA]</scope>
    <source>
        <strain evidence="6">CGMCC 1.16033</strain>
    </source>
</reference>
<dbReference type="SMART" id="SM00065">
    <property type="entry name" value="GAF"/>
    <property type="match status" value="2"/>
</dbReference>
<proteinExistence type="predicted"/>
<dbReference type="Gene3D" id="3.20.20.450">
    <property type="entry name" value="EAL domain"/>
    <property type="match status" value="1"/>
</dbReference>
<dbReference type="SUPFAM" id="SSF55781">
    <property type="entry name" value="GAF domain-like"/>
    <property type="match status" value="2"/>
</dbReference>
<keyword evidence="6" id="KW-1185">Reference proteome</keyword>
<dbReference type="InterPro" id="IPR043128">
    <property type="entry name" value="Rev_trsase/Diguanyl_cyclase"/>
</dbReference>
<dbReference type="InterPro" id="IPR003018">
    <property type="entry name" value="GAF"/>
</dbReference>
<evidence type="ECO:0000259" key="3">
    <source>
        <dbReference type="PROSITE" id="PS50883"/>
    </source>
</evidence>
<evidence type="ECO:0000313" key="5">
    <source>
        <dbReference type="EMBL" id="GGE80470.1"/>
    </source>
</evidence>
<protein>
    <submittedName>
        <fullName evidence="5">Bifunctional diguanylate cyclase/phosphodiesterase</fullName>
    </submittedName>
</protein>
<accession>A0ABQ1T419</accession>
<dbReference type="SUPFAM" id="SSF55073">
    <property type="entry name" value="Nucleotide cyclase"/>
    <property type="match status" value="1"/>
</dbReference>
<dbReference type="Proteomes" id="UP000606498">
    <property type="component" value="Unassembled WGS sequence"/>
</dbReference>
<dbReference type="PANTHER" id="PTHR44757:SF2">
    <property type="entry name" value="BIOFILM ARCHITECTURE MAINTENANCE PROTEIN MBAA"/>
    <property type="match status" value="1"/>
</dbReference>
<dbReference type="CDD" id="cd01949">
    <property type="entry name" value="GGDEF"/>
    <property type="match status" value="1"/>
</dbReference>
<dbReference type="EMBL" id="BMKO01000005">
    <property type="protein sequence ID" value="GGE80470.1"/>
    <property type="molecule type" value="Genomic_DNA"/>
</dbReference>
<dbReference type="SMART" id="SM00267">
    <property type="entry name" value="GGDEF"/>
    <property type="match status" value="1"/>
</dbReference>
<evidence type="ECO:0000259" key="4">
    <source>
        <dbReference type="PROSITE" id="PS50887"/>
    </source>
</evidence>
<evidence type="ECO:0000256" key="1">
    <source>
        <dbReference type="SAM" id="Coils"/>
    </source>
</evidence>
<organism evidence="5 6">
    <name type="scientific">Shewanella carassii</name>
    <dbReference type="NCBI Taxonomy" id="1987584"/>
    <lineage>
        <taxon>Bacteria</taxon>
        <taxon>Pseudomonadati</taxon>
        <taxon>Pseudomonadota</taxon>
        <taxon>Gammaproteobacteria</taxon>
        <taxon>Alteromonadales</taxon>
        <taxon>Shewanellaceae</taxon>
        <taxon>Shewanella</taxon>
    </lineage>
</organism>
<dbReference type="PROSITE" id="PS50883">
    <property type="entry name" value="EAL"/>
    <property type="match status" value="1"/>
</dbReference>
<comment type="caution">
    <text evidence="5">The sequence shown here is derived from an EMBL/GenBank/DDBJ whole genome shotgun (WGS) entry which is preliminary data.</text>
</comment>
<dbReference type="InterPro" id="IPR001633">
    <property type="entry name" value="EAL_dom"/>
</dbReference>
<dbReference type="Gene3D" id="3.30.70.270">
    <property type="match status" value="1"/>
</dbReference>
<gene>
    <name evidence="5" type="ORF">GCM10011520_21200</name>
</gene>
<dbReference type="NCBIfam" id="TIGR00254">
    <property type="entry name" value="GGDEF"/>
    <property type="match status" value="1"/>
</dbReference>
<dbReference type="InterPro" id="IPR035919">
    <property type="entry name" value="EAL_sf"/>
</dbReference>
<dbReference type="InterPro" id="IPR000160">
    <property type="entry name" value="GGDEF_dom"/>
</dbReference>
<dbReference type="SMART" id="SM00052">
    <property type="entry name" value="EAL"/>
    <property type="match status" value="1"/>
</dbReference>
<dbReference type="PROSITE" id="PS50887">
    <property type="entry name" value="GGDEF"/>
    <property type="match status" value="1"/>
</dbReference>
<sequence length="884" mass="100696">MFRDDTLHRHSAQELSSLKKRVIRLKHLAAKYKRAEATQNALLEISNIANKATSMESFYQGMHLHLKKLIRADNFYISLLDPQRKALELPFFSDEKDSHPSELYPEQELSDLLMQGLTGYVLRTAKPLLCDERKAEKLAATGEIKTLGSPCHQWLGVPIMQNGNSIGVLVVQSYDPASSYGEMEFELMTFISHHIAGAMERLRHHEQLEQAISQRTQELSQAYDKLKQEVYERRRAERLQQSLFEIAELSSSNLDDSEFYIELHRVLSHLLPASNCYIALLNDTATELRFPFYVSQLGKQPPKSRPLMDGLVEYLLRLKRPILLGQSDIQSLVKVKEIYSKAPELNHTQSMHQWIGVPLFIQDRIAGALTIYSFSMHQNYQFKDLELLTFVSQHIATAIERKLATEALKRSNEELEEKILERTRELANANQELQKEISQRRKAEQQLLHDAKHDGLTGLPNRLMFMERLSQAVKHNRRHVQDRFAILFIDLDRFKLINDTLGHLEGDKFLVETAIRLKFCIRDNDTLARLGGDEFVILLDGLRTADDAKEVAERILKELSRPYELANKQFNSGASIGIAVSGHHRDDTSESILRDADTAMYMAKTRGKGCYVVFDEKSHQQLMQDVSLENELRNALDSQHIRLSYFPVQDLETGQLQALDVRLYWPHPQHGKIKQPQLANLAEQANLQLELDRYAIEALNSELPKLQLATGTKLHLAICSQHLKHKHALRSLKNSLRNCRFPLTDLCLFFNEQALSRDLENHINGFEVLKRLRVTLGITGYGSGYSPLVSLSFLPVNILKLDASLVSHLQSPHHKRLLKAIHLSAGALELELVLDGVNTQEQKQQLTQIGFNAGQGQALGHRLSTTDSHNNSTESIDTTSQVCA</sequence>
<dbReference type="RefSeq" id="WP_100143448.1">
    <property type="nucleotide sequence ID" value="NZ_BMKO01000005.1"/>
</dbReference>
<name>A0ABQ1T419_9GAMM</name>
<dbReference type="SUPFAM" id="SSF141868">
    <property type="entry name" value="EAL domain-like"/>
    <property type="match status" value="1"/>
</dbReference>
<feature type="region of interest" description="Disordered" evidence="2">
    <location>
        <begin position="861"/>
        <end position="884"/>
    </location>
</feature>
<evidence type="ECO:0000313" key="6">
    <source>
        <dbReference type="Proteomes" id="UP000606498"/>
    </source>
</evidence>
<dbReference type="InterPro" id="IPR052155">
    <property type="entry name" value="Biofilm_reg_signaling"/>
</dbReference>
<dbReference type="InterPro" id="IPR029016">
    <property type="entry name" value="GAF-like_dom_sf"/>
</dbReference>
<feature type="domain" description="EAL" evidence="3">
    <location>
        <begin position="625"/>
        <end position="876"/>
    </location>
</feature>
<feature type="coiled-coil region" evidence="1">
    <location>
        <begin position="401"/>
        <end position="446"/>
    </location>
</feature>
<dbReference type="Pfam" id="PF00990">
    <property type="entry name" value="GGDEF"/>
    <property type="match status" value="1"/>
</dbReference>
<keyword evidence="1" id="KW-0175">Coiled coil</keyword>